<evidence type="ECO:0000256" key="1">
    <source>
        <dbReference type="SAM" id="MobiDB-lite"/>
    </source>
</evidence>
<dbReference type="AlphaFoldDB" id="A0AAV3RH78"/>
<evidence type="ECO:0000313" key="2">
    <source>
        <dbReference type="EMBL" id="GAA0174721.1"/>
    </source>
</evidence>
<evidence type="ECO:0000313" key="3">
    <source>
        <dbReference type="Proteomes" id="UP001454036"/>
    </source>
</evidence>
<dbReference type="Proteomes" id="UP001454036">
    <property type="component" value="Unassembled WGS sequence"/>
</dbReference>
<keyword evidence="3" id="KW-1185">Reference proteome</keyword>
<feature type="region of interest" description="Disordered" evidence="1">
    <location>
        <begin position="30"/>
        <end position="52"/>
    </location>
</feature>
<organism evidence="2 3">
    <name type="scientific">Lithospermum erythrorhizon</name>
    <name type="common">Purple gromwell</name>
    <name type="synonym">Lithospermum officinale var. erythrorhizon</name>
    <dbReference type="NCBI Taxonomy" id="34254"/>
    <lineage>
        <taxon>Eukaryota</taxon>
        <taxon>Viridiplantae</taxon>
        <taxon>Streptophyta</taxon>
        <taxon>Embryophyta</taxon>
        <taxon>Tracheophyta</taxon>
        <taxon>Spermatophyta</taxon>
        <taxon>Magnoliopsida</taxon>
        <taxon>eudicotyledons</taxon>
        <taxon>Gunneridae</taxon>
        <taxon>Pentapetalae</taxon>
        <taxon>asterids</taxon>
        <taxon>lamiids</taxon>
        <taxon>Boraginales</taxon>
        <taxon>Boraginaceae</taxon>
        <taxon>Boraginoideae</taxon>
        <taxon>Lithospermeae</taxon>
        <taxon>Lithospermum</taxon>
    </lineage>
</organism>
<sequence length="153" mass="16941">MVCYNGRILYNWEIDEASPNYRVQMDLIRGVGSSSGNSNENVADESDGDEIREADVGGEDFAPREVAHDEAGVLAEMRRLFNRQERLAVTQDREGSSVEAQRYLVHSDSDLEGEEHQTILETPMRTEDYVFHNPSSGDGDGGMGLFSGTHDGV</sequence>
<dbReference type="EMBL" id="BAABME010009196">
    <property type="protein sequence ID" value="GAA0174721.1"/>
    <property type="molecule type" value="Genomic_DNA"/>
</dbReference>
<protein>
    <submittedName>
        <fullName evidence="2">Uncharacterized protein</fullName>
    </submittedName>
</protein>
<name>A0AAV3RH78_LITER</name>
<proteinExistence type="predicted"/>
<accession>A0AAV3RH78</accession>
<reference evidence="2 3" key="1">
    <citation type="submission" date="2024-01" db="EMBL/GenBank/DDBJ databases">
        <title>The complete chloroplast genome sequence of Lithospermum erythrorhizon: insights into the phylogenetic relationship among Boraginaceae species and the maternal lineages of purple gromwells.</title>
        <authorList>
            <person name="Okada T."/>
            <person name="Watanabe K."/>
        </authorList>
    </citation>
    <scope>NUCLEOTIDE SEQUENCE [LARGE SCALE GENOMIC DNA]</scope>
</reference>
<feature type="region of interest" description="Disordered" evidence="1">
    <location>
        <begin position="132"/>
        <end position="153"/>
    </location>
</feature>
<gene>
    <name evidence="2" type="ORF">LIER_28054</name>
</gene>
<feature type="compositionally biased region" description="Low complexity" evidence="1">
    <location>
        <begin position="30"/>
        <end position="41"/>
    </location>
</feature>
<comment type="caution">
    <text evidence="2">The sequence shown here is derived from an EMBL/GenBank/DDBJ whole genome shotgun (WGS) entry which is preliminary data.</text>
</comment>